<accession>A0A426X1M0</accession>
<evidence type="ECO:0000313" key="1">
    <source>
        <dbReference type="EMBL" id="RRT33392.1"/>
    </source>
</evidence>
<comment type="caution">
    <text evidence="1">The sequence shown here is derived from an EMBL/GenBank/DDBJ whole genome shotgun (WGS) entry which is preliminary data.</text>
</comment>
<reference evidence="1 2" key="1">
    <citation type="journal article" date="2014" name="Agronomy (Basel)">
        <title>A Draft Genome Sequence for Ensete ventricosum, the Drought-Tolerant Tree Against Hunger.</title>
        <authorList>
            <person name="Harrison J."/>
            <person name="Moore K.A."/>
            <person name="Paszkiewicz K."/>
            <person name="Jones T."/>
            <person name="Grant M."/>
            <person name="Ambacheew D."/>
            <person name="Muzemil S."/>
            <person name="Studholme D.J."/>
        </authorList>
    </citation>
    <scope>NUCLEOTIDE SEQUENCE [LARGE SCALE GENOMIC DNA]</scope>
</reference>
<dbReference type="Proteomes" id="UP000287651">
    <property type="component" value="Unassembled WGS sequence"/>
</dbReference>
<proteinExistence type="predicted"/>
<gene>
    <name evidence="1" type="ORF">B296_00026157</name>
</gene>
<name>A0A426X1M0_ENSVE</name>
<evidence type="ECO:0000313" key="2">
    <source>
        <dbReference type="Proteomes" id="UP000287651"/>
    </source>
</evidence>
<protein>
    <submittedName>
        <fullName evidence="1">Uncharacterized protein</fullName>
    </submittedName>
</protein>
<sequence>MAGDRSRRVWPVVVAVESKGGSGCDSAGQWQEQGGCARGEQRLRKRATVTGRVVGKEEKAAMMRSYCGRRGGEEDSTEGVRLERRRRQQRCMTIAVGEEEKKRQRLWRRWPTAGSGEMGQ</sequence>
<dbReference type="AlphaFoldDB" id="A0A426X1M0"/>
<organism evidence="1 2">
    <name type="scientific">Ensete ventricosum</name>
    <name type="common">Abyssinian banana</name>
    <name type="synonym">Musa ensete</name>
    <dbReference type="NCBI Taxonomy" id="4639"/>
    <lineage>
        <taxon>Eukaryota</taxon>
        <taxon>Viridiplantae</taxon>
        <taxon>Streptophyta</taxon>
        <taxon>Embryophyta</taxon>
        <taxon>Tracheophyta</taxon>
        <taxon>Spermatophyta</taxon>
        <taxon>Magnoliopsida</taxon>
        <taxon>Liliopsida</taxon>
        <taxon>Zingiberales</taxon>
        <taxon>Musaceae</taxon>
        <taxon>Ensete</taxon>
    </lineage>
</organism>
<dbReference type="EMBL" id="AMZH03029174">
    <property type="protein sequence ID" value="RRT33392.1"/>
    <property type="molecule type" value="Genomic_DNA"/>
</dbReference>